<dbReference type="RefSeq" id="WP_317979691.1">
    <property type="nucleotide sequence ID" value="NZ_BTCL01000005.1"/>
</dbReference>
<name>A0ABQ6NI00_9BACL</name>
<evidence type="ECO:0000313" key="1">
    <source>
        <dbReference type="EMBL" id="GMK44746.1"/>
    </source>
</evidence>
<comment type="caution">
    <text evidence="1">The sequence shown here is derived from an EMBL/GenBank/DDBJ whole genome shotgun (WGS) entry which is preliminary data.</text>
</comment>
<organism evidence="1 2">
    <name type="scientific">Paenibacillus glycanilyticus</name>
    <dbReference type="NCBI Taxonomy" id="126569"/>
    <lineage>
        <taxon>Bacteria</taxon>
        <taxon>Bacillati</taxon>
        <taxon>Bacillota</taxon>
        <taxon>Bacilli</taxon>
        <taxon>Bacillales</taxon>
        <taxon>Paenibacillaceae</taxon>
        <taxon>Paenibacillus</taxon>
    </lineage>
</organism>
<evidence type="ECO:0000313" key="2">
    <source>
        <dbReference type="Proteomes" id="UP001285921"/>
    </source>
</evidence>
<keyword evidence="2" id="KW-1185">Reference proteome</keyword>
<proteinExistence type="predicted"/>
<reference evidence="1 2" key="1">
    <citation type="submission" date="2023-05" db="EMBL/GenBank/DDBJ databases">
        <title>Draft genome of Paenibacillus sp. CCS26.</title>
        <authorList>
            <person name="Akita H."/>
            <person name="Shinto Y."/>
            <person name="Kimura Z."/>
        </authorList>
    </citation>
    <scope>NUCLEOTIDE SEQUENCE [LARGE SCALE GENOMIC DNA]</scope>
    <source>
        <strain evidence="1 2">CCS26</strain>
    </source>
</reference>
<sequence length="254" mass="29593">MKKMIMIMNVLFFVYGLQTGYAHPQMKTAENLIQKIQFSSSYIKELDSNNDHVGLHNAELWAPDTKFSQDLMLKIDGKIVLRGIYWNSRIMVGDVDDDRLPEVFLYEYSVGSSGAMRLSVFSMIENQWTRIFGDPETFTNEVQRFSSKFLGKNQIGFFDNATRLSGKLDMSNSHFTEEQLKSMVFQTDPISEYIVHYENIGCQIDTVSWVFAFSHPNAVFTVHDFYRFDFQKKVFKLYETKIQNKDVTLAKMSY</sequence>
<accession>A0ABQ6NI00</accession>
<dbReference type="Proteomes" id="UP001285921">
    <property type="component" value="Unassembled WGS sequence"/>
</dbReference>
<gene>
    <name evidence="1" type="ORF">PghCCS26_18740</name>
</gene>
<dbReference type="EMBL" id="BTCL01000005">
    <property type="protein sequence ID" value="GMK44746.1"/>
    <property type="molecule type" value="Genomic_DNA"/>
</dbReference>
<protein>
    <submittedName>
        <fullName evidence="1">Uncharacterized protein</fullName>
    </submittedName>
</protein>